<dbReference type="GO" id="GO:0005886">
    <property type="term" value="C:plasma membrane"/>
    <property type="evidence" value="ECO:0007669"/>
    <property type="project" value="TreeGrafter"/>
</dbReference>
<keyword evidence="10 12" id="KW-0675">Receptor</keyword>
<dbReference type="Proteomes" id="UP000246740">
    <property type="component" value="Unassembled WGS sequence"/>
</dbReference>
<keyword evidence="3" id="KW-0600">Photoreceptor protein</keyword>
<feature type="transmembrane region" description="Helical" evidence="11">
    <location>
        <begin position="210"/>
        <end position="228"/>
    </location>
</feature>
<keyword evidence="7 11" id="KW-1133">Transmembrane helix</keyword>
<dbReference type="FunCoup" id="A0A317XXK4">
    <property type="interactions" value="63"/>
</dbReference>
<evidence type="ECO:0000256" key="7">
    <source>
        <dbReference type="ARBA" id="ARBA00022989"/>
    </source>
</evidence>
<dbReference type="Gene3D" id="1.20.1070.10">
    <property type="entry name" value="Rhodopsin 7-helix transmembrane proteins"/>
    <property type="match status" value="1"/>
</dbReference>
<reference evidence="12 13" key="1">
    <citation type="journal article" date="2018" name="Mol. Biol. Evol.">
        <title>Broad Genomic Sampling Reveals a Smut Pathogenic Ancestry of the Fungal Clade Ustilaginomycotina.</title>
        <authorList>
            <person name="Kijpornyongpan T."/>
            <person name="Mondo S.J."/>
            <person name="Barry K."/>
            <person name="Sandor L."/>
            <person name="Lee J."/>
            <person name="Lipzen A."/>
            <person name="Pangilinan J."/>
            <person name="LaButti K."/>
            <person name="Hainaut M."/>
            <person name="Henrissat B."/>
            <person name="Grigoriev I.V."/>
            <person name="Spatafora J.W."/>
            <person name="Aime M.C."/>
        </authorList>
    </citation>
    <scope>NUCLEOTIDE SEQUENCE [LARGE SCALE GENOMIC DNA]</scope>
    <source>
        <strain evidence="12 13">MCA 3645</strain>
    </source>
</reference>
<keyword evidence="6" id="KW-0681">Retinal protein</keyword>
<dbReference type="SUPFAM" id="SSF81321">
    <property type="entry name" value="Family A G protein-coupled receptor-like"/>
    <property type="match status" value="1"/>
</dbReference>
<evidence type="ECO:0000256" key="4">
    <source>
        <dbReference type="ARBA" id="ARBA00022606"/>
    </source>
</evidence>
<accession>A0A317XXK4</accession>
<evidence type="ECO:0000256" key="5">
    <source>
        <dbReference type="ARBA" id="ARBA00022692"/>
    </source>
</evidence>
<evidence type="ECO:0000313" key="13">
    <source>
        <dbReference type="Proteomes" id="UP000246740"/>
    </source>
</evidence>
<evidence type="ECO:0000313" key="12">
    <source>
        <dbReference type="EMBL" id="PWZ02650.1"/>
    </source>
</evidence>
<dbReference type="PROSITE" id="PS00950">
    <property type="entry name" value="BACTERIAL_OPSIN_1"/>
    <property type="match status" value="1"/>
</dbReference>
<keyword evidence="9 11" id="KW-0472">Membrane</keyword>
<evidence type="ECO:0000256" key="6">
    <source>
        <dbReference type="ARBA" id="ARBA00022925"/>
    </source>
</evidence>
<evidence type="ECO:0000256" key="1">
    <source>
        <dbReference type="ARBA" id="ARBA00004141"/>
    </source>
</evidence>
<dbReference type="GO" id="GO:0007602">
    <property type="term" value="P:phototransduction"/>
    <property type="evidence" value="ECO:0007669"/>
    <property type="project" value="UniProtKB-KW"/>
</dbReference>
<evidence type="ECO:0000256" key="10">
    <source>
        <dbReference type="ARBA" id="ARBA00023170"/>
    </source>
</evidence>
<proteinExistence type="inferred from homology"/>
<keyword evidence="5 11" id="KW-0812">Transmembrane</keyword>
<keyword evidence="4" id="KW-0716">Sensory transduction</keyword>
<feature type="transmembrane region" description="Helical" evidence="11">
    <location>
        <begin position="337"/>
        <end position="356"/>
    </location>
</feature>
<evidence type="ECO:0000256" key="11">
    <source>
        <dbReference type="SAM" id="Phobius"/>
    </source>
</evidence>
<evidence type="ECO:0000256" key="8">
    <source>
        <dbReference type="ARBA" id="ARBA00022991"/>
    </source>
</evidence>
<dbReference type="Pfam" id="PF01036">
    <property type="entry name" value="Bac_rhodopsin"/>
    <property type="match status" value="1"/>
</dbReference>
<dbReference type="InParanoid" id="A0A317XXK4"/>
<dbReference type="AlphaFoldDB" id="A0A317XXK4"/>
<dbReference type="GO" id="GO:0009881">
    <property type="term" value="F:photoreceptor activity"/>
    <property type="evidence" value="ECO:0007669"/>
    <property type="project" value="UniProtKB-KW"/>
</dbReference>
<feature type="transmembrane region" description="Helical" evidence="11">
    <location>
        <begin position="240"/>
        <end position="262"/>
    </location>
</feature>
<protein>
    <submittedName>
        <fullName evidence="12">Family A G protein-coupled receptor-like protein</fullName>
    </submittedName>
</protein>
<dbReference type="CDD" id="cd15028">
    <property type="entry name" value="7tm_Opsin-1_euk"/>
    <property type="match status" value="1"/>
</dbReference>
<evidence type="ECO:0000256" key="2">
    <source>
        <dbReference type="ARBA" id="ARBA00008130"/>
    </source>
</evidence>
<dbReference type="SMART" id="SM01021">
    <property type="entry name" value="Bac_rhodopsin"/>
    <property type="match status" value="1"/>
</dbReference>
<keyword evidence="13" id="KW-1185">Reference proteome</keyword>
<dbReference type="PANTHER" id="PTHR28286">
    <property type="match status" value="1"/>
</dbReference>
<feature type="transmembrane region" description="Helical" evidence="11">
    <location>
        <begin position="294"/>
        <end position="316"/>
    </location>
</feature>
<sequence length="464" mass="50863">MIRPCSLLRDVCGNLGRLACALSRPGRARCTTSSCTVLPYCTLCFHGLMATASDANCSSPSTSLPTSVTLPVCPPCSPLNEVWAPFPPACCVKPVMQLISACLPLTSWLQRTLPRCFNHPSLFRSTITYPYHRSSTLPLALSLPSLFSPTLIPYSYPSTLLDRSDTLSISTMNSYYFDDVVEAFKTPDVGIPPIPPHLEHPIQSTQWGHTYLWVVFAIMTIFSVLFFISSQRASYRYRLMHTTTFFITAIAACSYFAMATGIGKSYVPDGNKHKHPLREFYYARYIDWALTTPLLLFDLTLLAGLPVAEIIVLVFADEVMIVTGVIAGTHPVKTGKWGFFTISCVAFAWILFQLITSGRSTAFMRSPKVGGLYNQISLALVIVWTLYPIAFALCEGTGKLNPDQEILFFAILDVIAKPLWGAWLLLATPDEGHVLVPESLCAPAGTAASGGYGAISQEPRAEDA</sequence>
<dbReference type="OrthoDB" id="536545at2759"/>
<dbReference type="InterPro" id="IPR018229">
    <property type="entry name" value="Rhodopsin_retinal_BS"/>
</dbReference>
<dbReference type="FunFam" id="1.20.1070.10:FF:000160">
    <property type="entry name" value="Related to Opsin-1"/>
    <property type="match status" value="1"/>
</dbReference>
<keyword evidence="8" id="KW-0157">Chromophore</keyword>
<dbReference type="InterPro" id="IPR001425">
    <property type="entry name" value="Arc/bac/fun_rhodopsins"/>
</dbReference>
<comment type="similarity">
    <text evidence="2">Belongs to the archaeal/bacterial/fungal opsin family.</text>
</comment>
<gene>
    <name evidence="12" type="ORF">BCV70DRAFT_203585</name>
</gene>
<evidence type="ECO:0000256" key="3">
    <source>
        <dbReference type="ARBA" id="ARBA00022543"/>
    </source>
</evidence>
<feature type="transmembrane region" description="Helical" evidence="11">
    <location>
        <begin position="376"/>
        <end position="394"/>
    </location>
</feature>
<dbReference type="GO" id="GO:0005216">
    <property type="term" value="F:monoatomic ion channel activity"/>
    <property type="evidence" value="ECO:0007669"/>
    <property type="project" value="InterPro"/>
</dbReference>
<evidence type="ECO:0000256" key="9">
    <source>
        <dbReference type="ARBA" id="ARBA00023136"/>
    </source>
</evidence>
<name>A0A317XXK4_9BASI</name>
<dbReference type="GO" id="GO:0005783">
    <property type="term" value="C:endoplasmic reticulum"/>
    <property type="evidence" value="ECO:0007669"/>
    <property type="project" value="TreeGrafter"/>
</dbReference>
<organism evidence="12 13">
    <name type="scientific">Testicularia cyperi</name>
    <dbReference type="NCBI Taxonomy" id="1882483"/>
    <lineage>
        <taxon>Eukaryota</taxon>
        <taxon>Fungi</taxon>
        <taxon>Dikarya</taxon>
        <taxon>Basidiomycota</taxon>
        <taxon>Ustilaginomycotina</taxon>
        <taxon>Ustilaginomycetes</taxon>
        <taxon>Ustilaginales</taxon>
        <taxon>Anthracoideaceae</taxon>
        <taxon>Testicularia</taxon>
    </lineage>
</organism>
<dbReference type="PANTHER" id="PTHR28286:SF2">
    <property type="entry name" value="BACTERIORHODOPSIN _OPSIN, NOPA (EUROFUNG)"/>
    <property type="match status" value="1"/>
</dbReference>
<dbReference type="EMBL" id="KZ819188">
    <property type="protein sequence ID" value="PWZ02650.1"/>
    <property type="molecule type" value="Genomic_DNA"/>
</dbReference>
<feature type="transmembrane region" description="Helical" evidence="11">
    <location>
        <begin position="406"/>
        <end position="426"/>
    </location>
</feature>
<comment type="subcellular location">
    <subcellularLocation>
        <location evidence="1">Membrane</location>
        <topology evidence="1">Multi-pass membrane protein</topology>
    </subcellularLocation>
</comment>
<dbReference type="PRINTS" id="PR00251">
    <property type="entry name" value="BACTRLOPSIN"/>
</dbReference>